<proteinExistence type="predicted"/>
<evidence type="ECO:0000259" key="3">
    <source>
        <dbReference type="PROSITE" id="PS51371"/>
    </source>
</evidence>
<evidence type="ECO:0000256" key="1">
    <source>
        <dbReference type="ARBA" id="ARBA00022737"/>
    </source>
</evidence>
<keyword evidence="1" id="KW-0677">Repeat</keyword>
<dbReference type="CDD" id="cd02205">
    <property type="entry name" value="CBS_pair_SF"/>
    <property type="match status" value="1"/>
</dbReference>
<sequence length="164" mass="18398">MEVETALEKFHSMKLAEIIPSTTMMPIVTADSDLLSVLKVLRTRHHVWVVKDRESMGLVGVIKYLDVIDILLPPESHRFKLGMTSKSLKSLLGGAAKAEDVADRHPLTIEEDATVLDALNKMRRYRAQVLAVVEGEKLVGEVSLRILIDEFLRLLRVGGAQWKE</sequence>
<dbReference type="InterPro" id="IPR050511">
    <property type="entry name" value="AMPK_gamma/SDS23_families"/>
</dbReference>
<accession>A0A2Z2MBJ0</accession>
<dbReference type="Gene3D" id="3.10.580.10">
    <property type="entry name" value="CBS-domain"/>
    <property type="match status" value="1"/>
</dbReference>
<keyword evidence="2" id="KW-0129">CBS domain</keyword>
<dbReference type="AlphaFoldDB" id="A0A2Z2MBJ0"/>
<dbReference type="RefSeq" id="WP_088885622.1">
    <property type="nucleotide sequence ID" value="NZ_CP014855.1"/>
</dbReference>
<dbReference type="SUPFAM" id="SSF54631">
    <property type="entry name" value="CBS-domain pair"/>
    <property type="match status" value="1"/>
</dbReference>
<dbReference type="InterPro" id="IPR000644">
    <property type="entry name" value="CBS_dom"/>
</dbReference>
<dbReference type="Pfam" id="PF00571">
    <property type="entry name" value="CBS"/>
    <property type="match status" value="2"/>
</dbReference>
<organism evidence="4 5">
    <name type="scientific">Thermococcus gorgonarius</name>
    <dbReference type="NCBI Taxonomy" id="71997"/>
    <lineage>
        <taxon>Archaea</taxon>
        <taxon>Methanobacteriati</taxon>
        <taxon>Methanobacteriota</taxon>
        <taxon>Thermococci</taxon>
        <taxon>Thermococcales</taxon>
        <taxon>Thermococcaceae</taxon>
        <taxon>Thermococcus</taxon>
    </lineage>
</organism>
<dbReference type="PANTHER" id="PTHR13780">
    <property type="entry name" value="AMP-ACTIVATED PROTEIN KINASE, GAMMA REGULATORY SUBUNIT"/>
    <property type="match status" value="1"/>
</dbReference>
<dbReference type="PROSITE" id="PS51371">
    <property type="entry name" value="CBS"/>
    <property type="match status" value="1"/>
</dbReference>
<protein>
    <submittedName>
        <fullName evidence="4">CBS domain-containing protein</fullName>
    </submittedName>
</protein>
<gene>
    <name evidence="4" type="ORF">A3K92_07225</name>
</gene>
<keyword evidence="5" id="KW-1185">Reference proteome</keyword>
<dbReference type="KEGG" id="tgg:A3K92_07225"/>
<reference evidence="4 5" key="1">
    <citation type="submission" date="2016-03" db="EMBL/GenBank/DDBJ databases">
        <title>Complete genome sequence of Thermococcus gorgonarius.</title>
        <authorList>
            <person name="Oger P.M."/>
        </authorList>
    </citation>
    <scope>NUCLEOTIDE SEQUENCE [LARGE SCALE GENOMIC DNA]</scope>
    <source>
        <strain evidence="4 5">W-12</strain>
    </source>
</reference>
<dbReference type="EMBL" id="CP014855">
    <property type="protein sequence ID" value="ASJ01284.1"/>
    <property type="molecule type" value="Genomic_DNA"/>
</dbReference>
<dbReference type="InterPro" id="IPR046342">
    <property type="entry name" value="CBS_dom_sf"/>
</dbReference>
<dbReference type="OrthoDB" id="85365at2157"/>
<dbReference type="SMART" id="SM00116">
    <property type="entry name" value="CBS"/>
    <property type="match status" value="2"/>
</dbReference>
<feature type="domain" description="CBS" evidence="3">
    <location>
        <begin position="102"/>
        <end position="157"/>
    </location>
</feature>
<evidence type="ECO:0000256" key="2">
    <source>
        <dbReference type="PROSITE-ProRule" id="PRU00703"/>
    </source>
</evidence>
<dbReference type="Proteomes" id="UP000250134">
    <property type="component" value="Chromosome"/>
</dbReference>
<dbReference type="GeneID" id="33332333"/>
<name>A0A2Z2MBJ0_THEGO</name>
<evidence type="ECO:0000313" key="5">
    <source>
        <dbReference type="Proteomes" id="UP000250134"/>
    </source>
</evidence>
<evidence type="ECO:0000313" key="4">
    <source>
        <dbReference type="EMBL" id="ASJ01284.1"/>
    </source>
</evidence>